<comment type="caution">
    <text evidence="2">The sequence shown here is derived from an EMBL/GenBank/DDBJ whole genome shotgun (WGS) entry which is preliminary data.</text>
</comment>
<feature type="region of interest" description="Disordered" evidence="1">
    <location>
        <begin position="11"/>
        <end position="55"/>
    </location>
</feature>
<gene>
    <name evidence="2" type="ORF">HPP92_021231</name>
</gene>
<dbReference type="AlphaFoldDB" id="A0A835Q0P1"/>
<evidence type="ECO:0000256" key="1">
    <source>
        <dbReference type="SAM" id="MobiDB-lite"/>
    </source>
</evidence>
<dbReference type="Proteomes" id="UP000636800">
    <property type="component" value="Chromosome 11"/>
</dbReference>
<sequence>MKKYGLKLRVPPDQQKKIASKPPPCPPSSIFGNGDDDDDVTKGDLESIQSKSPSNVSCLGECPVTFMHQNHCNIVRRAYQVTFLGFAKKRTQLMSHEVEDAIKRAKVVW</sequence>
<keyword evidence="3" id="KW-1185">Reference proteome</keyword>
<name>A0A835Q0P1_VANPL</name>
<protein>
    <submittedName>
        <fullName evidence="2">Uncharacterized protein</fullName>
    </submittedName>
</protein>
<organism evidence="2 3">
    <name type="scientific">Vanilla planifolia</name>
    <name type="common">Vanilla</name>
    <dbReference type="NCBI Taxonomy" id="51239"/>
    <lineage>
        <taxon>Eukaryota</taxon>
        <taxon>Viridiplantae</taxon>
        <taxon>Streptophyta</taxon>
        <taxon>Embryophyta</taxon>
        <taxon>Tracheophyta</taxon>
        <taxon>Spermatophyta</taxon>
        <taxon>Magnoliopsida</taxon>
        <taxon>Liliopsida</taxon>
        <taxon>Asparagales</taxon>
        <taxon>Orchidaceae</taxon>
        <taxon>Vanilloideae</taxon>
        <taxon>Vanilleae</taxon>
        <taxon>Vanilla</taxon>
    </lineage>
</organism>
<accession>A0A835Q0P1</accession>
<evidence type="ECO:0000313" key="3">
    <source>
        <dbReference type="Proteomes" id="UP000636800"/>
    </source>
</evidence>
<reference evidence="2 3" key="1">
    <citation type="journal article" date="2020" name="Nat. Food">
        <title>A phased Vanilla planifolia genome enables genetic improvement of flavour and production.</title>
        <authorList>
            <person name="Hasing T."/>
            <person name="Tang H."/>
            <person name="Brym M."/>
            <person name="Khazi F."/>
            <person name="Huang T."/>
            <person name="Chambers A.H."/>
        </authorList>
    </citation>
    <scope>NUCLEOTIDE SEQUENCE [LARGE SCALE GENOMIC DNA]</scope>
    <source>
        <tissue evidence="2">Leaf</tissue>
    </source>
</reference>
<dbReference type="EMBL" id="JADCNL010000011">
    <property type="protein sequence ID" value="KAG0460934.1"/>
    <property type="molecule type" value="Genomic_DNA"/>
</dbReference>
<evidence type="ECO:0000313" key="2">
    <source>
        <dbReference type="EMBL" id="KAG0460934.1"/>
    </source>
</evidence>
<proteinExistence type="predicted"/>
<dbReference type="OrthoDB" id="539213at2759"/>